<evidence type="ECO:0008006" key="4">
    <source>
        <dbReference type="Google" id="ProtNLM"/>
    </source>
</evidence>
<feature type="transmembrane region" description="Helical" evidence="1">
    <location>
        <begin position="309"/>
        <end position="329"/>
    </location>
</feature>
<protein>
    <recommendedName>
        <fullName evidence="4">Glycosyltransferase RgtA/B/C/D-like domain-containing protein</fullName>
    </recommendedName>
</protein>
<feature type="transmembrane region" description="Helical" evidence="1">
    <location>
        <begin position="368"/>
        <end position="388"/>
    </location>
</feature>
<feature type="transmembrane region" description="Helical" evidence="1">
    <location>
        <begin position="335"/>
        <end position="356"/>
    </location>
</feature>
<gene>
    <name evidence="2" type="ORF">Q6348_14970</name>
</gene>
<keyword evidence="3" id="KW-1185">Reference proteome</keyword>
<evidence type="ECO:0000256" key="1">
    <source>
        <dbReference type="SAM" id="Phobius"/>
    </source>
</evidence>
<feature type="transmembrane region" description="Helical" evidence="1">
    <location>
        <begin position="223"/>
        <end position="243"/>
    </location>
</feature>
<organism evidence="2 3">
    <name type="scientific">Actinotalea lenta</name>
    <dbReference type="NCBI Taxonomy" id="3064654"/>
    <lineage>
        <taxon>Bacteria</taxon>
        <taxon>Bacillati</taxon>
        <taxon>Actinomycetota</taxon>
        <taxon>Actinomycetes</taxon>
        <taxon>Micrococcales</taxon>
        <taxon>Cellulomonadaceae</taxon>
        <taxon>Actinotalea</taxon>
    </lineage>
</organism>
<feature type="transmembrane region" description="Helical" evidence="1">
    <location>
        <begin position="12"/>
        <end position="35"/>
    </location>
</feature>
<reference evidence="2 3" key="1">
    <citation type="submission" date="2023-07" db="EMBL/GenBank/DDBJ databases">
        <title>Description of novel actinomycetes strains, isolated from tidal flat sediment.</title>
        <authorList>
            <person name="Lu C."/>
        </authorList>
    </citation>
    <scope>NUCLEOTIDE SEQUENCE [LARGE SCALE GENOMIC DNA]</scope>
    <source>
        <strain evidence="2 3">SYSU T00b441</strain>
    </source>
</reference>
<feature type="transmembrane region" description="Helical" evidence="1">
    <location>
        <begin position="147"/>
        <end position="164"/>
    </location>
</feature>
<comment type="caution">
    <text evidence="2">The sequence shown here is derived from an EMBL/GenBank/DDBJ whole genome shotgun (WGS) entry which is preliminary data.</text>
</comment>
<sequence>MSVWRSRAVQALRLFPLGLMAATAFVAYAVIVWTLPRGFDWTDEAFVDVMIASNRVAVGEPWGFQHLLNPLYVLTGESVLALRIMRLGGYVLLSVALVLLARAILRRLSIAVGRSGWLAVLLIAQVGTFVAWSYPPRYLSHNELASWLSQIGVALALLSLAWGLSGTDARLAARALWPVWLGLGAATALLVFAKVTSGVAFAAVLALIYLVPNSTFRAWKRGTAAGAGAAAVLLLLWGSGYPIRAYWHNVTSLFLDPSAQADFDHPISELVAMYGRTLADAGKAVLPALALFALAMVTARLARRHSGGGAWRWASWLLGALLVVALLRLPKVSVWDYLGALIVFLGLAGVIGLLVLRGEGATTHGSAAHRRIAVAAGGIALTAAPFISAVGTNNNLPGQFLFAATLWAVLLGVALVLLAEHDMALRSPAQVIPVAIVCTLLLMSALAVKASADEPYRTPSLWSQDTTTSAPEFRGMLLTKGEAEWMDWMSNAGKSLHADGVPTIAISSPGALYAFNHSGYANPRIESYLPVSVSSVRSACRKGPPKDLFVLQPGTAVSDGPSTVGVAAALAECGIDFPGDFALAASREAPEPAFDMRIWRLAPHRTPADASSWPP</sequence>
<feature type="transmembrane region" description="Helical" evidence="1">
    <location>
        <begin position="87"/>
        <end position="105"/>
    </location>
</feature>
<evidence type="ECO:0000313" key="3">
    <source>
        <dbReference type="Proteomes" id="UP001232536"/>
    </source>
</evidence>
<evidence type="ECO:0000313" key="2">
    <source>
        <dbReference type="EMBL" id="MDO8108497.1"/>
    </source>
</evidence>
<keyword evidence="1" id="KW-1133">Transmembrane helix</keyword>
<proteinExistence type="predicted"/>
<feature type="transmembrane region" description="Helical" evidence="1">
    <location>
        <begin position="400"/>
        <end position="419"/>
    </location>
</feature>
<dbReference type="RefSeq" id="WP_304602195.1">
    <property type="nucleotide sequence ID" value="NZ_JAUQYP010000002.1"/>
</dbReference>
<feature type="transmembrane region" description="Helical" evidence="1">
    <location>
        <begin position="176"/>
        <end position="193"/>
    </location>
</feature>
<name>A0ABT9DC98_9CELL</name>
<feature type="transmembrane region" description="Helical" evidence="1">
    <location>
        <begin position="117"/>
        <end position="135"/>
    </location>
</feature>
<feature type="transmembrane region" description="Helical" evidence="1">
    <location>
        <begin position="431"/>
        <end position="448"/>
    </location>
</feature>
<dbReference type="Proteomes" id="UP001232536">
    <property type="component" value="Unassembled WGS sequence"/>
</dbReference>
<dbReference type="EMBL" id="JAUQYP010000002">
    <property type="protein sequence ID" value="MDO8108497.1"/>
    <property type="molecule type" value="Genomic_DNA"/>
</dbReference>
<keyword evidence="1" id="KW-0472">Membrane</keyword>
<feature type="transmembrane region" description="Helical" evidence="1">
    <location>
        <begin position="199"/>
        <end position="216"/>
    </location>
</feature>
<keyword evidence="1" id="KW-0812">Transmembrane</keyword>
<accession>A0ABT9DC98</accession>
<feature type="transmembrane region" description="Helical" evidence="1">
    <location>
        <begin position="284"/>
        <end position="302"/>
    </location>
</feature>